<evidence type="ECO:0000256" key="9">
    <source>
        <dbReference type="SAM" id="MobiDB-lite"/>
    </source>
</evidence>
<dbReference type="SUPFAM" id="SSF56954">
    <property type="entry name" value="Outer membrane efflux proteins (OEP)"/>
    <property type="match status" value="1"/>
</dbReference>
<dbReference type="PANTHER" id="PTHR30026:SF21">
    <property type="entry name" value="SLR1270 PROTEIN"/>
    <property type="match status" value="1"/>
</dbReference>
<feature type="coiled-coil region" evidence="8">
    <location>
        <begin position="304"/>
        <end position="331"/>
    </location>
</feature>
<evidence type="ECO:0000313" key="11">
    <source>
        <dbReference type="EMBL" id="EFQ22518.1"/>
    </source>
</evidence>
<proteinExistence type="inferred from homology"/>
<dbReference type="STRING" id="584708.Apau_0078"/>
<keyword evidence="12" id="KW-1185">Reference proteome</keyword>
<evidence type="ECO:0000256" key="3">
    <source>
        <dbReference type="ARBA" id="ARBA00022448"/>
    </source>
</evidence>
<evidence type="ECO:0000256" key="8">
    <source>
        <dbReference type="SAM" id="Coils"/>
    </source>
</evidence>
<dbReference type="EMBL" id="CM001022">
    <property type="protein sequence ID" value="EFQ22518.1"/>
    <property type="molecule type" value="Genomic_DNA"/>
</dbReference>
<feature type="region of interest" description="Disordered" evidence="9">
    <location>
        <begin position="56"/>
        <end position="81"/>
    </location>
</feature>
<evidence type="ECO:0000256" key="7">
    <source>
        <dbReference type="ARBA" id="ARBA00023237"/>
    </source>
</evidence>
<dbReference type="GO" id="GO:0015562">
    <property type="term" value="F:efflux transmembrane transporter activity"/>
    <property type="evidence" value="ECO:0007669"/>
    <property type="project" value="InterPro"/>
</dbReference>
<evidence type="ECO:0000256" key="10">
    <source>
        <dbReference type="SAM" id="SignalP"/>
    </source>
</evidence>
<keyword evidence="6" id="KW-0472">Membrane</keyword>
<keyword evidence="4" id="KW-1134">Transmembrane beta strand</keyword>
<keyword evidence="7" id="KW-0998">Cell outer membrane</keyword>
<evidence type="ECO:0000313" key="12">
    <source>
        <dbReference type="Proteomes" id="UP000005096"/>
    </source>
</evidence>
<evidence type="ECO:0000256" key="6">
    <source>
        <dbReference type="ARBA" id="ARBA00023136"/>
    </source>
</evidence>
<keyword evidence="10" id="KW-0732">Signal</keyword>
<dbReference type="InterPro" id="IPR051906">
    <property type="entry name" value="TolC-like"/>
</dbReference>
<feature type="signal peptide" evidence="10">
    <location>
        <begin position="1"/>
        <end position="21"/>
    </location>
</feature>
<dbReference type="Pfam" id="PF02321">
    <property type="entry name" value="OEP"/>
    <property type="match status" value="2"/>
</dbReference>
<dbReference type="PIRSF" id="PIRSF001892">
    <property type="entry name" value="CyaE"/>
    <property type="match status" value="1"/>
</dbReference>
<dbReference type="GO" id="GO:0015288">
    <property type="term" value="F:porin activity"/>
    <property type="evidence" value="ECO:0007669"/>
    <property type="project" value="TreeGrafter"/>
</dbReference>
<dbReference type="PaxDb" id="584708-Apau_0078"/>
<dbReference type="eggNOG" id="COG1538">
    <property type="taxonomic scope" value="Bacteria"/>
</dbReference>
<name>E3CW60_9BACT</name>
<dbReference type="GO" id="GO:0009279">
    <property type="term" value="C:cell outer membrane"/>
    <property type="evidence" value="ECO:0007669"/>
    <property type="project" value="UniProtKB-SubCell"/>
</dbReference>
<comment type="subcellular location">
    <subcellularLocation>
        <location evidence="1">Cell outer membrane</location>
    </subcellularLocation>
</comment>
<dbReference type="Gene3D" id="1.20.1600.10">
    <property type="entry name" value="Outer membrane efflux proteins (OEP)"/>
    <property type="match status" value="1"/>
</dbReference>
<keyword evidence="5" id="KW-0812">Transmembrane</keyword>
<evidence type="ECO:0000256" key="5">
    <source>
        <dbReference type="ARBA" id="ARBA00022692"/>
    </source>
</evidence>
<dbReference type="HOGENOM" id="CLU_012817_10_6_0"/>
<dbReference type="InterPro" id="IPR003423">
    <property type="entry name" value="OMP_efflux"/>
</dbReference>
<sequence length="418" mass="44678">MVCRWFLAGALAAALAGAAWGAPTGQALTLRECLLSALENHPQLRAARARVEAQGQAVRVQEAPRKPSLEASGSGRAAEGARDASAELRLSQLVTDGGKTDLAVQAAELEREAVLQDLAAARSDLVLEVQQAFYALVKAEDDLEVARRNVAVQEEQLARARAFFQAGKVPKSDVTAAEVDLGQARLEQTQASGTVEATRSLLYRTMGVSPRGQALSVTPPPWTDRKAPSVEAAQSGVAARPDLKAQGLRVEEASRNVALAAKDLAWNVAAWGGYGWSDPGTGEWKSGLTLSLPLLDGGRTDAKVGQARAKLEEARATEEDLRQKADLAVVEALTELRTAEESLRTALLVDRQARENLDLARGRYREGVGSPLEVSQAALNRTKAQRSLAKARHDLRIAWAKLEHGMGTNLADLEGEGR</sequence>
<feature type="coiled-coil region" evidence="8">
    <location>
        <begin position="104"/>
        <end position="156"/>
    </location>
</feature>
<accession>E3CW60</accession>
<keyword evidence="8" id="KW-0175">Coiled coil</keyword>
<evidence type="ECO:0000256" key="4">
    <source>
        <dbReference type="ARBA" id="ARBA00022452"/>
    </source>
</evidence>
<evidence type="ECO:0000256" key="2">
    <source>
        <dbReference type="ARBA" id="ARBA00007613"/>
    </source>
</evidence>
<dbReference type="PANTHER" id="PTHR30026">
    <property type="entry name" value="OUTER MEMBRANE PROTEIN TOLC"/>
    <property type="match status" value="1"/>
</dbReference>
<dbReference type="RefSeq" id="WP_006299657.1">
    <property type="nucleotide sequence ID" value="NZ_CM001022.1"/>
</dbReference>
<dbReference type="GO" id="GO:1990281">
    <property type="term" value="C:efflux pump complex"/>
    <property type="evidence" value="ECO:0007669"/>
    <property type="project" value="TreeGrafter"/>
</dbReference>
<dbReference type="Proteomes" id="UP000005096">
    <property type="component" value="Chromosome"/>
</dbReference>
<dbReference type="InterPro" id="IPR028351">
    <property type="entry name" value="CyaE"/>
</dbReference>
<dbReference type="AlphaFoldDB" id="E3CW60"/>
<organism evidence="11 12">
    <name type="scientific">Aminomonas paucivorans DSM 12260</name>
    <dbReference type="NCBI Taxonomy" id="584708"/>
    <lineage>
        <taxon>Bacteria</taxon>
        <taxon>Thermotogati</taxon>
        <taxon>Synergistota</taxon>
        <taxon>Synergistia</taxon>
        <taxon>Synergistales</taxon>
        <taxon>Synergistaceae</taxon>
        <taxon>Aminomonas</taxon>
    </lineage>
</organism>
<comment type="similarity">
    <text evidence="2">Belongs to the outer membrane factor (OMF) (TC 1.B.17) family.</text>
</comment>
<protein>
    <submittedName>
        <fullName evidence="11">Outer membrane efflux protein</fullName>
    </submittedName>
</protein>
<reference evidence="11 12" key="1">
    <citation type="journal article" date="2010" name="Stand. Genomic Sci.">
        <title>Non-contiguous finished genome sequence of Aminomonas paucivorans type strain (GLU-3).</title>
        <authorList>
            <person name="Pitluck S."/>
            <person name="Yasawong M."/>
            <person name="Held B."/>
            <person name="Lapidus A."/>
            <person name="Nolan M."/>
            <person name="Copeland A."/>
            <person name="Lucas S."/>
            <person name="Del Rio T.G."/>
            <person name="Tice H."/>
            <person name="Cheng J.F."/>
            <person name="Chertkov O."/>
            <person name="Goodwin L."/>
            <person name="Tapia R."/>
            <person name="Han C."/>
            <person name="Liolios K."/>
            <person name="Ivanova N."/>
            <person name="Mavromatis K."/>
            <person name="Ovchinnikova G."/>
            <person name="Pati A."/>
            <person name="Chen A."/>
            <person name="Palaniappan K."/>
            <person name="Land M."/>
            <person name="Hauser L."/>
            <person name="Chang Y.J."/>
            <person name="Jeffries C.D."/>
            <person name="Pukall R."/>
            <person name="Spring S."/>
            <person name="Rohde M."/>
            <person name="Sikorski J."/>
            <person name="Goker M."/>
            <person name="Woyke T."/>
            <person name="Bristow J."/>
            <person name="Eisen J.A."/>
            <person name="Markowitz V."/>
            <person name="Hugenholtz P."/>
            <person name="Kyrpides N.C."/>
            <person name="Klenk H.P."/>
        </authorList>
    </citation>
    <scope>NUCLEOTIDE SEQUENCE [LARGE SCALE GENOMIC DNA]</scope>
    <source>
        <strain evidence="11 12">DSM 12260</strain>
    </source>
</reference>
<evidence type="ECO:0000256" key="1">
    <source>
        <dbReference type="ARBA" id="ARBA00004442"/>
    </source>
</evidence>
<feature type="chain" id="PRO_5003167888" evidence="10">
    <location>
        <begin position="22"/>
        <end position="418"/>
    </location>
</feature>
<keyword evidence="3" id="KW-0813">Transport</keyword>
<gene>
    <name evidence="11" type="ORF">Apau_0078</name>
</gene>